<feature type="signal peptide" evidence="2">
    <location>
        <begin position="1"/>
        <end position="20"/>
    </location>
</feature>
<sequence length="214" mass="22406">MYFSSLVRSAVAIVAVGAVALGVAACEPEEGAQDQSQDALPEPVIPGVTGGEGGSSTSGPASPLVHAVGHSYPVTGIAIEDQVPGWTCAAGEQTDYGCTSDSGESFTFADSDGTWDLSEGFDELLVGTDNSKIVRDMHPGEYVSFPSGACAASGEKELTCAGMDSHAGFVLNEEGRRELSEDEVTEFLVVASLKKPLLLFSQHATSRWSLMRRR</sequence>
<reference evidence="3 4" key="1">
    <citation type="submission" date="2018-06" db="EMBL/GenBank/DDBJ databases">
        <authorList>
            <consortium name="Pathogen Informatics"/>
            <person name="Doyle S."/>
        </authorList>
    </citation>
    <scope>NUCLEOTIDE SEQUENCE [LARGE SCALE GENOMIC DNA]</scope>
    <source>
        <strain evidence="3 4">NCTC11862</strain>
    </source>
</reference>
<evidence type="ECO:0008006" key="5">
    <source>
        <dbReference type="Google" id="ProtNLM"/>
    </source>
</evidence>
<dbReference type="EMBL" id="UFXQ01000001">
    <property type="protein sequence ID" value="STC70393.1"/>
    <property type="molecule type" value="Genomic_DNA"/>
</dbReference>
<proteinExistence type="predicted"/>
<feature type="chain" id="PRO_5016655660" description="Secreted protein" evidence="2">
    <location>
        <begin position="21"/>
        <end position="214"/>
    </location>
</feature>
<gene>
    <name evidence="3" type="ORF">NCTC11862_02210</name>
</gene>
<dbReference type="Proteomes" id="UP000254467">
    <property type="component" value="Unassembled WGS sequence"/>
</dbReference>
<keyword evidence="2" id="KW-0732">Signal</keyword>
<dbReference type="STRING" id="35756.GCA_001044155_00051"/>
<dbReference type="RefSeq" id="WP_018581861.1">
    <property type="nucleotide sequence ID" value="NZ_LDYD01000010.1"/>
</dbReference>
<keyword evidence="4" id="KW-1185">Reference proteome</keyword>
<organism evidence="3 4">
    <name type="scientific">Corynebacterium pilosum</name>
    <dbReference type="NCBI Taxonomy" id="35756"/>
    <lineage>
        <taxon>Bacteria</taxon>
        <taxon>Bacillati</taxon>
        <taxon>Actinomycetota</taxon>
        <taxon>Actinomycetes</taxon>
        <taxon>Mycobacteriales</taxon>
        <taxon>Corynebacteriaceae</taxon>
        <taxon>Corynebacterium</taxon>
    </lineage>
</organism>
<name>A0A376CQ16_9CORY</name>
<dbReference type="AlphaFoldDB" id="A0A376CQ16"/>
<protein>
    <recommendedName>
        <fullName evidence="5">Secreted protein</fullName>
    </recommendedName>
</protein>
<accession>A0A376CQ16</accession>
<evidence type="ECO:0000313" key="4">
    <source>
        <dbReference type="Proteomes" id="UP000254467"/>
    </source>
</evidence>
<feature type="region of interest" description="Disordered" evidence="1">
    <location>
        <begin position="31"/>
        <end position="61"/>
    </location>
</feature>
<evidence type="ECO:0000256" key="2">
    <source>
        <dbReference type="SAM" id="SignalP"/>
    </source>
</evidence>
<evidence type="ECO:0000256" key="1">
    <source>
        <dbReference type="SAM" id="MobiDB-lite"/>
    </source>
</evidence>
<evidence type="ECO:0000313" key="3">
    <source>
        <dbReference type="EMBL" id="STC70393.1"/>
    </source>
</evidence>